<reference evidence="4" key="1">
    <citation type="journal article" date="2019" name="Int. J. Syst. Evol. Microbiol.">
        <title>The Global Catalogue of Microorganisms (GCM) 10K type strain sequencing project: providing services to taxonomists for standard genome sequencing and annotation.</title>
        <authorList>
            <consortium name="The Broad Institute Genomics Platform"/>
            <consortium name="The Broad Institute Genome Sequencing Center for Infectious Disease"/>
            <person name="Wu L."/>
            <person name="Ma J."/>
        </authorList>
    </citation>
    <scope>NUCLEOTIDE SEQUENCE [LARGE SCALE GENOMIC DNA]</scope>
    <source>
        <strain evidence="4">CGMCC 4.7367</strain>
    </source>
</reference>
<keyword evidence="1" id="KW-0723">Serine/threonine-protein kinase</keyword>
<dbReference type="InterPro" id="IPR036890">
    <property type="entry name" value="HATPase_C_sf"/>
</dbReference>
<keyword evidence="4" id="KW-1185">Reference proteome</keyword>
<dbReference type="Pfam" id="PF13581">
    <property type="entry name" value="HATPase_c_2"/>
    <property type="match status" value="1"/>
</dbReference>
<dbReference type="SUPFAM" id="SSF55874">
    <property type="entry name" value="ATPase domain of HSP90 chaperone/DNA topoisomerase II/histidine kinase"/>
    <property type="match status" value="1"/>
</dbReference>
<comment type="caution">
    <text evidence="3">The sequence shown here is derived from an EMBL/GenBank/DDBJ whole genome shotgun (WGS) entry which is preliminary data.</text>
</comment>
<dbReference type="InterPro" id="IPR003594">
    <property type="entry name" value="HATPase_dom"/>
</dbReference>
<dbReference type="PANTHER" id="PTHR35526">
    <property type="entry name" value="ANTI-SIGMA-F FACTOR RSBW-RELATED"/>
    <property type="match status" value="1"/>
</dbReference>
<sequence>MPDISEVRQWTRTALSRLHEDDALDVLLIVTELVSNVYDHGRFPARLCLHERTEPRAVRIEVEDASSKPPVLQPTSAGAQRGRGLIIVDQLAQGWGVAQHTVGKTVWALISCVSTPAYEARL</sequence>
<feature type="domain" description="Histidine kinase/HSP90-like ATPase" evidence="2">
    <location>
        <begin position="4"/>
        <end position="108"/>
    </location>
</feature>
<accession>A0ABQ3MCX7</accession>
<dbReference type="InterPro" id="IPR050267">
    <property type="entry name" value="Anti-sigma-factor_SerPK"/>
</dbReference>
<organism evidence="3 4">
    <name type="scientific">Lentzea cavernae</name>
    <dbReference type="NCBI Taxonomy" id="2020703"/>
    <lineage>
        <taxon>Bacteria</taxon>
        <taxon>Bacillati</taxon>
        <taxon>Actinomycetota</taxon>
        <taxon>Actinomycetes</taxon>
        <taxon>Pseudonocardiales</taxon>
        <taxon>Pseudonocardiaceae</taxon>
        <taxon>Lentzea</taxon>
    </lineage>
</organism>
<evidence type="ECO:0000256" key="1">
    <source>
        <dbReference type="ARBA" id="ARBA00022527"/>
    </source>
</evidence>
<gene>
    <name evidence="3" type="ORF">GCM10017774_28890</name>
</gene>
<dbReference type="CDD" id="cd16936">
    <property type="entry name" value="HATPase_RsbW-like"/>
    <property type="match status" value="1"/>
</dbReference>
<evidence type="ECO:0000313" key="4">
    <source>
        <dbReference type="Proteomes" id="UP000605568"/>
    </source>
</evidence>
<dbReference type="Gene3D" id="3.30.565.10">
    <property type="entry name" value="Histidine kinase-like ATPase, C-terminal domain"/>
    <property type="match status" value="1"/>
</dbReference>
<keyword evidence="1" id="KW-0418">Kinase</keyword>
<keyword evidence="1" id="KW-0808">Transferase</keyword>
<evidence type="ECO:0000313" key="3">
    <source>
        <dbReference type="EMBL" id="GHH38646.1"/>
    </source>
</evidence>
<dbReference type="PANTHER" id="PTHR35526:SF3">
    <property type="entry name" value="ANTI-SIGMA-F FACTOR RSBW"/>
    <property type="match status" value="1"/>
</dbReference>
<proteinExistence type="predicted"/>
<name>A0ABQ3MCX7_9PSEU</name>
<protein>
    <submittedName>
        <fullName evidence="3">ATPase</fullName>
    </submittedName>
</protein>
<dbReference type="EMBL" id="BNAR01000004">
    <property type="protein sequence ID" value="GHH38646.1"/>
    <property type="molecule type" value="Genomic_DNA"/>
</dbReference>
<evidence type="ECO:0000259" key="2">
    <source>
        <dbReference type="Pfam" id="PF13581"/>
    </source>
</evidence>
<dbReference type="Proteomes" id="UP000605568">
    <property type="component" value="Unassembled WGS sequence"/>
</dbReference>